<keyword evidence="5" id="KW-0378">Hydrolase</keyword>
<keyword evidence="6 13" id="KW-0862">Zinc</keyword>
<proteinExistence type="inferred from homology"/>
<keyword evidence="7 11" id="KW-0067">ATP-binding</keyword>
<protein>
    <recommendedName>
        <fullName evidence="11 12">DNA repair protein RadA</fullName>
    </recommendedName>
</protein>
<evidence type="ECO:0000256" key="4">
    <source>
        <dbReference type="ARBA" id="ARBA00022771"/>
    </source>
</evidence>
<dbReference type="PRINTS" id="PR01874">
    <property type="entry name" value="DNAREPAIRADA"/>
</dbReference>
<dbReference type="PANTHER" id="PTHR32472">
    <property type="entry name" value="DNA REPAIR PROTEIN RADA"/>
    <property type="match status" value="1"/>
</dbReference>
<reference evidence="15" key="1">
    <citation type="submission" date="2023-01" db="EMBL/GenBank/DDBJ databases">
        <title>The diversity of Class Acidimicrobiia in South China Sea sediment environments and the proposal of Iamia marina sp. nov., a novel species of the genus Iamia.</title>
        <authorList>
            <person name="He Y."/>
            <person name="Tian X."/>
        </authorList>
    </citation>
    <scope>NUCLEOTIDE SEQUENCE</scope>
    <source>
        <strain evidence="15">DSM 19957</strain>
    </source>
</reference>
<evidence type="ECO:0000256" key="7">
    <source>
        <dbReference type="ARBA" id="ARBA00022840"/>
    </source>
</evidence>
<dbReference type="GO" id="GO:0003684">
    <property type="term" value="F:damaged DNA binding"/>
    <property type="evidence" value="ECO:0007669"/>
    <property type="project" value="InterPro"/>
</dbReference>
<dbReference type="GO" id="GO:0005524">
    <property type="term" value="F:ATP binding"/>
    <property type="evidence" value="ECO:0007669"/>
    <property type="project" value="UniProtKB-UniRule"/>
</dbReference>
<dbReference type="PANTHER" id="PTHR32472:SF10">
    <property type="entry name" value="DNA REPAIR PROTEIN RADA-LIKE PROTEIN"/>
    <property type="match status" value="1"/>
</dbReference>
<gene>
    <name evidence="11 15" type="primary">radA</name>
    <name evidence="15" type="ORF">PO878_03400</name>
</gene>
<dbReference type="GO" id="GO:0008270">
    <property type="term" value="F:zinc ion binding"/>
    <property type="evidence" value="ECO:0007669"/>
    <property type="project" value="UniProtKB-KW"/>
</dbReference>
<dbReference type="GO" id="GO:0140664">
    <property type="term" value="F:ATP-dependent DNA damage sensor activity"/>
    <property type="evidence" value="ECO:0007669"/>
    <property type="project" value="InterPro"/>
</dbReference>
<sequence>MARARTVHRCSDCGATTPQWVGRCPGCGAWSTLEEEVAAAPVAAPAWAGWGTEGGAEPARPSTDGGLVAVVPRPTGVEELDRVLSGGLVPGSVTLLGGAPGTGKSTLVLQASAGLARAGATVLYACAEESPAQVRDRARRLDALHDRLWLVGESLVPRVLAAVDEVRPDVLVVDSAQSVADPEVSSTPGSATQVREVAQRLVREAKARDLAVVLIGHVTKEGALAGPRVLEHVVDTVLELDGDRHHALRLLRAVKHRFGSTSELGLFELGERGLEGVPDPSGLFLADRLPGVAGSTVVPTIEGHRPLLVEVQALVASSSLSEPRRSSTGLDRGRVSLLLAVLAKRVGLAVAGQDVYALAAGGVRVTEPGADLALALAVTSATTSVPVPPDVVACGEVGLAGEVRTVASVERRLSEAARLGFTRAVVPASSPAPPPGIDVVRVRSLKEAIAALRLVPDP</sequence>
<keyword evidence="2 11" id="KW-0547">Nucleotide-binding</keyword>
<evidence type="ECO:0000256" key="13">
    <source>
        <dbReference type="RuleBase" id="RU003555"/>
    </source>
</evidence>
<keyword evidence="1 11" id="KW-0479">Metal-binding</keyword>
<organism evidence="15 16">
    <name type="scientific">Iamia majanohamensis</name>
    <dbReference type="NCBI Taxonomy" id="467976"/>
    <lineage>
        <taxon>Bacteria</taxon>
        <taxon>Bacillati</taxon>
        <taxon>Actinomycetota</taxon>
        <taxon>Acidimicrobiia</taxon>
        <taxon>Acidimicrobiales</taxon>
        <taxon>Iamiaceae</taxon>
        <taxon>Iamia</taxon>
    </lineage>
</organism>
<dbReference type="HAMAP" id="MF_01498">
    <property type="entry name" value="RadA_bact"/>
    <property type="match status" value="1"/>
</dbReference>
<dbReference type="Gene3D" id="3.40.50.300">
    <property type="entry name" value="P-loop containing nucleotide triphosphate hydrolases"/>
    <property type="match status" value="1"/>
</dbReference>
<evidence type="ECO:0000256" key="1">
    <source>
        <dbReference type="ARBA" id="ARBA00022723"/>
    </source>
</evidence>
<evidence type="ECO:0000256" key="12">
    <source>
        <dbReference type="NCBIfam" id="TIGR00416"/>
    </source>
</evidence>
<dbReference type="SMART" id="SM00382">
    <property type="entry name" value="AAA"/>
    <property type="match status" value="1"/>
</dbReference>
<comment type="similarity">
    <text evidence="11 13">Belongs to the RecA family. RadA subfamily.</text>
</comment>
<dbReference type="InterPro" id="IPR020568">
    <property type="entry name" value="Ribosomal_Su5_D2-typ_SF"/>
</dbReference>
<dbReference type="Pfam" id="PF18073">
    <property type="entry name" value="Zn_ribbon_LapB"/>
    <property type="match status" value="1"/>
</dbReference>
<dbReference type="SUPFAM" id="SSF52540">
    <property type="entry name" value="P-loop containing nucleoside triphosphate hydrolases"/>
    <property type="match status" value="1"/>
</dbReference>
<dbReference type="GO" id="GO:0005829">
    <property type="term" value="C:cytosol"/>
    <property type="evidence" value="ECO:0007669"/>
    <property type="project" value="TreeGrafter"/>
</dbReference>
<dbReference type="Pfam" id="PF13481">
    <property type="entry name" value="AAA_25"/>
    <property type="match status" value="1"/>
</dbReference>
<evidence type="ECO:0000259" key="14">
    <source>
        <dbReference type="PROSITE" id="PS50162"/>
    </source>
</evidence>
<comment type="caution">
    <text evidence="11">Lacks conserved residue(s) required for the propagation of feature annotation.</text>
</comment>
<dbReference type="InterPro" id="IPR004504">
    <property type="entry name" value="DNA_repair_RadA"/>
</dbReference>
<dbReference type="InterPro" id="IPR027417">
    <property type="entry name" value="P-loop_NTPase"/>
</dbReference>
<dbReference type="NCBIfam" id="TIGR00416">
    <property type="entry name" value="sms"/>
    <property type="match status" value="1"/>
</dbReference>
<dbReference type="GO" id="GO:0016787">
    <property type="term" value="F:hydrolase activity"/>
    <property type="evidence" value="ECO:0007669"/>
    <property type="project" value="UniProtKB-KW"/>
</dbReference>
<dbReference type="InterPro" id="IPR020588">
    <property type="entry name" value="RecA_ATP-bd"/>
</dbReference>
<keyword evidence="3 11" id="KW-0227">DNA damage</keyword>
<dbReference type="Gene3D" id="3.30.230.10">
    <property type="match status" value="1"/>
</dbReference>
<dbReference type="InterPro" id="IPR041166">
    <property type="entry name" value="Rubredoxin_2"/>
</dbReference>
<evidence type="ECO:0000256" key="8">
    <source>
        <dbReference type="ARBA" id="ARBA00023016"/>
    </source>
</evidence>
<dbReference type="InterPro" id="IPR003593">
    <property type="entry name" value="AAA+_ATPase"/>
</dbReference>
<keyword evidence="8 11" id="KW-0346">Stress response</keyword>
<evidence type="ECO:0000313" key="15">
    <source>
        <dbReference type="EMBL" id="WCO67769.1"/>
    </source>
</evidence>
<keyword evidence="10 11" id="KW-0234">DNA repair</keyword>
<keyword evidence="16" id="KW-1185">Reference proteome</keyword>
<feature type="binding site" evidence="11">
    <location>
        <begin position="98"/>
        <end position="105"/>
    </location>
    <ligand>
        <name>ATP</name>
        <dbReference type="ChEBI" id="CHEBI:30616"/>
    </ligand>
</feature>
<feature type="domain" description="RecA family profile 1" evidence="14">
    <location>
        <begin position="69"/>
        <end position="218"/>
    </location>
</feature>
<comment type="function">
    <text evidence="13">DNA-dependent ATPase involved in processing of recombination intermediates, plays a role in repairing DNA breaks. Stimulates the branch migration of RecA-mediated strand transfer reactions, allowing the 3' invading strand to extend heteroduplex DNA faster. Binds ssDNA in the presence of ADP but not other nucleotides, has ATPase activity that is stimulated by ssDNA and various branched DNA structures, but inhibited by SSB. Does not have RecA's homology-searching function.</text>
</comment>
<dbReference type="EMBL" id="CP116942">
    <property type="protein sequence ID" value="WCO67769.1"/>
    <property type="molecule type" value="Genomic_DNA"/>
</dbReference>
<dbReference type="SUPFAM" id="SSF54211">
    <property type="entry name" value="Ribosomal protein S5 domain 2-like"/>
    <property type="match status" value="1"/>
</dbReference>
<evidence type="ECO:0000313" key="16">
    <source>
        <dbReference type="Proteomes" id="UP001216390"/>
    </source>
</evidence>
<evidence type="ECO:0000256" key="3">
    <source>
        <dbReference type="ARBA" id="ARBA00022763"/>
    </source>
</evidence>
<comment type="function">
    <text evidence="11">Plays a role in repairing double-strand DNA breaks, probably involving stabilizing or processing branched DNA or blocked replication forks.</text>
</comment>
<accession>A0AAE9YB51</accession>
<dbReference type="RefSeq" id="WP_272737289.1">
    <property type="nucleotide sequence ID" value="NZ_CP116942.1"/>
</dbReference>
<feature type="region of interest" description="Lon-protease-like" evidence="11">
    <location>
        <begin position="354"/>
        <end position="458"/>
    </location>
</feature>
<dbReference type="AlphaFoldDB" id="A0AAE9YB51"/>
<evidence type="ECO:0000256" key="10">
    <source>
        <dbReference type="ARBA" id="ARBA00023204"/>
    </source>
</evidence>
<evidence type="ECO:0000256" key="2">
    <source>
        <dbReference type="ARBA" id="ARBA00022741"/>
    </source>
</evidence>
<dbReference type="KEGG" id="ima:PO878_03400"/>
<evidence type="ECO:0000256" key="6">
    <source>
        <dbReference type="ARBA" id="ARBA00022833"/>
    </source>
</evidence>
<evidence type="ECO:0000256" key="11">
    <source>
        <dbReference type="HAMAP-Rule" id="MF_01498"/>
    </source>
</evidence>
<keyword evidence="4 13" id="KW-0863">Zinc-finger</keyword>
<evidence type="ECO:0000256" key="9">
    <source>
        <dbReference type="ARBA" id="ARBA00023125"/>
    </source>
</evidence>
<dbReference type="Pfam" id="PF13541">
    <property type="entry name" value="ChlI"/>
    <property type="match status" value="1"/>
</dbReference>
<dbReference type="Proteomes" id="UP001216390">
    <property type="component" value="Chromosome"/>
</dbReference>
<dbReference type="GO" id="GO:0000725">
    <property type="term" value="P:recombinational repair"/>
    <property type="evidence" value="ECO:0007669"/>
    <property type="project" value="UniProtKB-UniRule"/>
</dbReference>
<keyword evidence="9 11" id="KW-0238">DNA-binding</keyword>
<name>A0AAE9YB51_9ACTN</name>
<dbReference type="InterPro" id="IPR014721">
    <property type="entry name" value="Ribsml_uS5_D2-typ_fold_subgr"/>
</dbReference>
<evidence type="ECO:0000256" key="5">
    <source>
        <dbReference type="ARBA" id="ARBA00022801"/>
    </source>
</evidence>
<dbReference type="PROSITE" id="PS50162">
    <property type="entry name" value="RECA_2"/>
    <property type="match status" value="1"/>
</dbReference>
<comment type="domain">
    <text evidence="11">The middle region has homology to RecA with ATPase motifs including the RadA KNRFG motif, while the C-terminus is homologous to Lon protease.</text>
</comment>